<accession>A0A0C9QBW9</accession>
<reference evidence="2" key="1">
    <citation type="submission" date="2014-05" db="EMBL/GenBank/DDBJ databases">
        <title>Whole genome sequencing of Lactobacillus casei NRIC0644.</title>
        <authorList>
            <person name="Atarashi H."/>
            <person name="Yoshida Y."/>
            <person name="Fujimura S."/>
            <person name="Tanaka N."/>
            <person name="Shiwa Y."/>
            <person name="Yoshikawa H."/>
            <person name="Okada S."/>
            <person name="Nakagawa J."/>
        </authorList>
    </citation>
    <scope>NUCLEOTIDE SEQUENCE [LARGE SCALE GENOMIC DNA]</scope>
    <source>
        <strain evidence="2">NRIC0644</strain>
    </source>
</reference>
<comment type="caution">
    <text evidence="1">The sequence shown here is derived from an EMBL/GenBank/DDBJ whole genome shotgun (WGS) entry which is preliminary data.</text>
</comment>
<sequence length="114" mass="12816">MYEPTKKRRVAEDVAKVFPKEVTNQIFDVIAVMNKAKQIVTAPVAIAFSDDYTDDEMYAMIIQGNLAPAQEFPLTYAGEKPFLGHGYILVVKDKPKTIRLDFSTANPFKAEESK</sequence>
<dbReference type="GeneID" id="57088992"/>
<organism evidence="1 2">
    <name type="scientific">Lacticaseibacillus paracasei NRIC 0644</name>
    <dbReference type="NCBI Taxonomy" id="1435038"/>
    <lineage>
        <taxon>Bacteria</taxon>
        <taxon>Bacillati</taxon>
        <taxon>Bacillota</taxon>
        <taxon>Bacilli</taxon>
        <taxon>Lactobacillales</taxon>
        <taxon>Lactobacillaceae</taxon>
        <taxon>Lacticaseibacillus</taxon>
    </lineage>
</organism>
<protein>
    <submittedName>
        <fullName evidence="1">Uncharacterized protein</fullName>
    </submittedName>
</protein>
<gene>
    <name evidence="1" type="ORF">LC0644_1841</name>
</gene>
<evidence type="ECO:0000313" key="1">
    <source>
        <dbReference type="EMBL" id="GAN37252.1"/>
    </source>
</evidence>
<dbReference type="EMBL" id="BAYM01000101">
    <property type="protein sequence ID" value="GAN37252.1"/>
    <property type="molecule type" value="Genomic_DNA"/>
</dbReference>
<name>A0A0C9QBW9_LACPA</name>
<evidence type="ECO:0000313" key="2">
    <source>
        <dbReference type="Proteomes" id="UP000032552"/>
    </source>
</evidence>
<proteinExistence type="predicted"/>
<dbReference type="AlphaFoldDB" id="A0A0C9QBW9"/>
<dbReference type="Proteomes" id="UP000032552">
    <property type="component" value="Unassembled WGS sequence"/>
</dbReference>
<dbReference type="RefSeq" id="WP_003563007.1">
    <property type="nucleotide sequence ID" value="NZ_BAYM01000101.1"/>
</dbReference>